<keyword evidence="4" id="KW-0804">Transcription</keyword>
<dbReference type="Proteomes" id="UP000298390">
    <property type="component" value="Unassembled WGS sequence"/>
</dbReference>
<feature type="domain" description="Xylanolytic transcriptional activator regulatory" evidence="7">
    <location>
        <begin position="282"/>
        <end position="354"/>
    </location>
</feature>
<dbReference type="GO" id="GO:0000981">
    <property type="term" value="F:DNA-binding transcription factor activity, RNA polymerase II-specific"/>
    <property type="evidence" value="ECO:0007669"/>
    <property type="project" value="TreeGrafter"/>
</dbReference>
<evidence type="ECO:0000256" key="2">
    <source>
        <dbReference type="ARBA" id="ARBA00023015"/>
    </source>
</evidence>
<sequence>MSDTDSDGSSSDAYSSRRFVSGKSTGACANYPLRVDHRRGHMREVQVDRGRLHDPWTSHEQLMKRSEAQDAHIQSLLGQLDGLKRLTEIRKLVAKARDESAALMARPSGVPMDVYPDGHLPSGAANGRDKRDPSRAHQSSVPCVETARTTASFFLPYYSAVDWGTFICPPILKCGLFGPAEVTALFKLYFDKLYPSFAILDPALHTPEYVLSKSSLLFTTVLYVTSRLWTHRPKLHVLARAHTTECVKEAVREGYRTIETCQALTLLALFPAPHRSWVDHRGWMLMGIAIRIVQDLKLDEPPPADILEREKLNRLRTWFQIVAVDASNAIQKGQPTWVQRNNFTSQMTDLAYADLMSFTSNVWGPTGPTSMNSQEDDEVIDTILSYHRSVCGRVELWQQRIAEHHIDPAVAAHRDPKLKLSRVSAFGKAYALSEYGTAQSRMPIYSIGRAHVVLIRKQAVEAARHVLEYDTEHIYPTGVLRYAIEPQYIFVTYSAAFLINVSTSIHCRQLKLTSPKLLRPCLALLLQGTIRTDIFREVRTLIEVFNCRDVAIDRTHIAVIYAGFLEALLDQITAGQDLADDLSAHPSTPTPSNPSLALTHGTTSEAQSSSSHVVDIESSQGAEFTIQRFVADVTTHQTSAYPVPAATWHGFPVDEGIW</sequence>
<dbReference type="EMBL" id="SEKV01000675">
    <property type="protein sequence ID" value="TFY54637.1"/>
    <property type="molecule type" value="Genomic_DNA"/>
</dbReference>
<evidence type="ECO:0000259" key="7">
    <source>
        <dbReference type="SMART" id="SM00906"/>
    </source>
</evidence>
<dbReference type="CDD" id="cd12148">
    <property type="entry name" value="fungal_TF_MHR"/>
    <property type="match status" value="1"/>
</dbReference>
<evidence type="ECO:0000313" key="8">
    <source>
        <dbReference type="EMBL" id="TFY54637.1"/>
    </source>
</evidence>
<dbReference type="PANTHER" id="PTHR31845:SF17">
    <property type="entry name" value="ZN(II)2CYS6 TRANSCRIPTION FACTOR (EUROFUNG)"/>
    <property type="match status" value="1"/>
</dbReference>
<accession>A0A4Y9XZ66</accession>
<evidence type="ECO:0000313" key="9">
    <source>
        <dbReference type="Proteomes" id="UP000298390"/>
    </source>
</evidence>
<feature type="compositionally biased region" description="Polar residues" evidence="6">
    <location>
        <begin position="593"/>
        <end position="607"/>
    </location>
</feature>
<dbReference type="PANTHER" id="PTHR31845">
    <property type="entry name" value="FINGER DOMAIN PROTEIN, PUTATIVE-RELATED"/>
    <property type="match status" value="1"/>
</dbReference>
<organism evidence="8 9">
    <name type="scientific">Rhodofomes roseus</name>
    <dbReference type="NCBI Taxonomy" id="34475"/>
    <lineage>
        <taxon>Eukaryota</taxon>
        <taxon>Fungi</taxon>
        <taxon>Dikarya</taxon>
        <taxon>Basidiomycota</taxon>
        <taxon>Agaricomycotina</taxon>
        <taxon>Agaricomycetes</taxon>
        <taxon>Polyporales</taxon>
        <taxon>Rhodofomes</taxon>
    </lineage>
</organism>
<gene>
    <name evidence="8" type="ORF">EVJ58_g8739</name>
</gene>
<comment type="caution">
    <text evidence="8">The sequence shown here is derived from an EMBL/GenBank/DDBJ whole genome shotgun (WGS) entry which is preliminary data.</text>
</comment>
<keyword evidence="2" id="KW-0805">Transcription regulation</keyword>
<comment type="subcellular location">
    <subcellularLocation>
        <location evidence="1">Nucleus</location>
    </subcellularLocation>
</comment>
<dbReference type="STRING" id="34475.A0A4Y9XZ66"/>
<keyword evidence="5" id="KW-0539">Nucleus</keyword>
<feature type="region of interest" description="Disordered" evidence="6">
    <location>
        <begin position="116"/>
        <end position="141"/>
    </location>
</feature>
<dbReference type="InterPro" id="IPR051089">
    <property type="entry name" value="prtT"/>
</dbReference>
<dbReference type="GO" id="GO:0005634">
    <property type="term" value="C:nucleus"/>
    <property type="evidence" value="ECO:0007669"/>
    <property type="project" value="UniProtKB-SubCell"/>
</dbReference>
<dbReference type="Pfam" id="PF04082">
    <property type="entry name" value="Fungal_trans"/>
    <property type="match status" value="1"/>
</dbReference>
<dbReference type="GO" id="GO:0008270">
    <property type="term" value="F:zinc ion binding"/>
    <property type="evidence" value="ECO:0007669"/>
    <property type="project" value="InterPro"/>
</dbReference>
<evidence type="ECO:0000256" key="1">
    <source>
        <dbReference type="ARBA" id="ARBA00004123"/>
    </source>
</evidence>
<evidence type="ECO:0000256" key="3">
    <source>
        <dbReference type="ARBA" id="ARBA00023125"/>
    </source>
</evidence>
<feature type="region of interest" description="Disordered" evidence="6">
    <location>
        <begin position="580"/>
        <end position="612"/>
    </location>
</feature>
<reference evidence="8 9" key="1">
    <citation type="submission" date="2019-01" db="EMBL/GenBank/DDBJ databases">
        <title>Genome sequencing of the rare red list fungi Fomitopsis rosea.</title>
        <authorList>
            <person name="Buettner E."/>
            <person name="Kellner H."/>
        </authorList>
    </citation>
    <scope>NUCLEOTIDE SEQUENCE [LARGE SCALE GENOMIC DNA]</scope>
    <source>
        <strain evidence="8 9">DSM 105464</strain>
    </source>
</reference>
<evidence type="ECO:0000256" key="6">
    <source>
        <dbReference type="SAM" id="MobiDB-lite"/>
    </source>
</evidence>
<evidence type="ECO:0000256" key="5">
    <source>
        <dbReference type="ARBA" id="ARBA00023242"/>
    </source>
</evidence>
<keyword evidence="3" id="KW-0238">DNA-binding</keyword>
<dbReference type="AlphaFoldDB" id="A0A4Y9XZ66"/>
<proteinExistence type="predicted"/>
<dbReference type="GO" id="GO:0000976">
    <property type="term" value="F:transcription cis-regulatory region binding"/>
    <property type="evidence" value="ECO:0007669"/>
    <property type="project" value="TreeGrafter"/>
</dbReference>
<dbReference type="InterPro" id="IPR007219">
    <property type="entry name" value="XnlR_reg_dom"/>
</dbReference>
<name>A0A4Y9XZ66_9APHY</name>
<protein>
    <recommendedName>
        <fullName evidence="7">Xylanolytic transcriptional activator regulatory domain-containing protein</fullName>
    </recommendedName>
</protein>
<dbReference type="GO" id="GO:0006351">
    <property type="term" value="P:DNA-templated transcription"/>
    <property type="evidence" value="ECO:0007669"/>
    <property type="project" value="InterPro"/>
</dbReference>
<dbReference type="SMART" id="SM00906">
    <property type="entry name" value="Fungal_trans"/>
    <property type="match status" value="1"/>
</dbReference>
<evidence type="ECO:0000256" key="4">
    <source>
        <dbReference type="ARBA" id="ARBA00023163"/>
    </source>
</evidence>